<dbReference type="RefSeq" id="WP_111528656.1">
    <property type="nucleotide sequence ID" value="NZ_JBHRSG010000004.1"/>
</dbReference>
<sequence>MTPGIAQQTMLPDPSFNQAWDAIKIADQVRKRLVNQALLGLSIRPKVAFEVAPLHGLIVLAGPPGTGKTTLARGLASQVAAALPGQRVVFIQVDPHALASASLGKSQQAATKLFDQTIPEAAQGGCGVVLLDEVETLAADRQRMSLEANPVDVHRATDAVLAGVDLLTRKHRNVLLIATTNYPQAVDPAFMSRADLIEMIPPPNAEARAEIIRDTLMGLAKSWPGVGGLVSHVNAFAAASDGLDGRRLRKAVVGAAALELETAKDPGKMNAQQVLASLQQAKRNAKEAGREAA</sequence>
<dbReference type="InterPro" id="IPR027417">
    <property type="entry name" value="P-loop_NTPase"/>
</dbReference>
<evidence type="ECO:0000256" key="2">
    <source>
        <dbReference type="ARBA" id="ARBA00022840"/>
    </source>
</evidence>
<dbReference type="Proteomes" id="UP000249254">
    <property type="component" value="Unassembled WGS sequence"/>
</dbReference>
<dbReference type="PANTHER" id="PTHR45991">
    <property type="entry name" value="PACHYTENE CHECKPOINT PROTEIN 2"/>
    <property type="match status" value="1"/>
</dbReference>
<dbReference type="InterPro" id="IPR003959">
    <property type="entry name" value="ATPase_AAA_core"/>
</dbReference>
<feature type="domain" description="AAA+ ATPase" evidence="4">
    <location>
        <begin position="54"/>
        <end position="204"/>
    </location>
</feature>
<keyword evidence="2 3" id="KW-0067">ATP-binding</keyword>
<dbReference type="SUPFAM" id="SSF52540">
    <property type="entry name" value="P-loop containing nucleoside triphosphate hydrolases"/>
    <property type="match status" value="1"/>
</dbReference>
<dbReference type="GO" id="GO:0016887">
    <property type="term" value="F:ATP hydrolysis activity"/>
    <property type="evidence" value="ECO:0007669"/>
    <property type="project" value="InterPro"/>
</dbReference>
<dbReference type="GO" id="GO:0005694">
    <property type="term" value="C:chromosome"/>
    <property type="evidence" value="ECO:0007669"/>
    <property type="project" value="TreeGrafter"/>
</dbReference>
<evidence type="ECO:0000313" key="5">
    <source>
        <dbReference type="EMBL" id="RAK54906.1"/>
    </source>
</evidence>
<dbReference type="InterPro" id="IPR044539">
    <property type="entry name" value="Pch2-like"/>
</dbReference>
<reference evidence="6" key="1">
    <citation type="submission" date="2018-05" db="EMBL/GenBank/DDBJ databases">
        <authorList>
            <person name="Li X."/>
        </authorList>
    </citation>
    <scope>NUCLEOTIDE SEQUENCE [LARGE SCALE GENOMIC DNA]</scope>
    <source>
        <strain evidence="6">LX32</strain>
    </source>
</reference>
<dbReference type="OrthoDB" id="7438987at2"/>
<evidence type="ECO:0000313" key="6">
    <source>
        <dbReference type="Proteomes" id="UP000249254"/>
    </source>
</evidence>
<dbReference type="PANTHER" id="PTHR45991:SF1">
    <property type="entry name" value="PACHYTENE CHECKPOINT PROTEIN 2 HOMOLOG"/>
    <property type="match status" value="1"/>
</dbReference>
<dbReference type="InterPro" id="IPR003593">
    <property type="entry name" value="AAA+_ATPase"/>
</dbReference>
<keyword evidence="6" id="KW-1185">Reference proteome</keyword>
<evidence type="ECO:0000256" key="3">
    <source>
        <dbReference type="RuleBase" id="RU003651"/>
    </source>
</evidence>
<dbReference type="Pfam" id="PF00004">
    <property type="entry name" value="AAA"/>
    <property type="match status" value="1"/>
</dbReference>
<gene>
    <name evidence="5" type="ORF">DJ017_10385</name>
</gene>
<protein>
    <submittedName>
        <fullName evidence="5">ATP-binding protein</fullName>
    </submittedName>
</protein>
<evidence type="ECO:0000256" key="1">
    <source>
        <dbReference type="ARBA" id="ARBA00022741"/>
    </source>
</evidence>
<dbReference type="SMART" id="SM00382">
    <property type="entry name" value="AAA"/>
    <property type="match status" value="1"/>
</dbReference>
<organism evidence="5 6">
    <name type="scientific">Phenylobacterium soli</name>
    <dbReference type="NCBI Taxonomy" id="2170551"/>
    <lineage>
        <taxon>Bacteria</taxon>
        <taxon>Pseudomonadati</taxon>
        <taxon>Pseudomonadota</taxon>
        <taxon>Alphaproteobacteria</taxon>
        <taxon>Caulobacterales</taxon>
        <taxon>Caulobacteraceae</taxon>
        <taxon>Phenylobacterium</taxon>
    </lineage>
</organism>
<accession>A0A328ALM0</accession>
<dbReference type="PROSITE" id="PS00674">
    <property type="entry name" value="AAA"/>
    <property type="match status" value="1"/>
</dbReference>
<comment type="caution">
    <text evidence="5">The sequence shown here is derived from an EMBL/GenBank/DDBJ whole genome shotgun (WGS) entry which is preliminary data.</text>
</comment>
<dbReference type="GO" id="GO:0005524">
    <property type="term" value="F:ATP binding"/>
    <property type="evidence" value="ECO:0007669"/>
    <property type="project" value="UniProtKB-KW"/>
</dbReference>
<proteinExistence type="inferred from homology"/>
<dbReference type="Gene3D" id="3.40.50.300">
    <property type="entry name" value="P-loop containing nucleotide triphosphate hydrolases"/>
    <property type="match status" value="1"/>
</dbReference>
<dbReference type="AlphaFoldDB" id="A0A328ALM0"/>
<keyword evidence="1 3" id="KW-0547">Nucleotide-binding</keyword>
<dbReference type="InterPro" id="IPR003960">
    <property type="entry name" value="ATPase_AAA_CS"/>
</dbReference>
<dbReference type="EMBL" id="QFYQ01000001">
    <property type="protein sequence ID" value="RAK54906.1"/>
    <property type="molecule type" value="Genomic_DNA"/>
</dbReference>
<evidence type="ECO:0000259" key="4">
    <source>
        <dbReference type="SMART" id="SM00382"/>
    </source>
</evidence>
<comment type="similarity">
    <text evidence="3">Belongs to the AAA ATPase family.</text>
</comment>
<name>A0A328ALM0_9CAUL</name>